<dbReference type="RefSeq" id="WP_190947844.1">
    <property type="nucleotide sequence ID" value="NZ_JACJTC010000001.1"/>
</dbReference>
<organism evidence="1 2">
    <name type="scientific">Nostoc punctiforme FACHB-252</name>
    <dbReference type="NCBI Taxonomy" id="1357509"/>
    <lineage>
        <taxon>Bacteria</taxon>
        <taxon>Bacillati</taxon>
        <taxon>Cyanobacteriota</taxon>
        <taxon>Cyanophyceae</taxon>
        <taxon>Nostocales</taxon>
        <taxon>Nostocaceae</taxon>
        <taxon>Nostoc</taxon>
    </lineage>
</organism>
<accession>A0ABR8H1Z3</accession>
<sequence>MKKLHLGSMRSTISSALSFAMTLGMVVNTPIYAQTLTSQSTPLDHLKAAPRPVFKKGNTLLPLTQANCGLSKETYIELANYWGYGLPIERANLAQYAQANPGRYQPVVMVGEVYKFFDNYDGRHPNLPKLPANTWLRDKNGNIILKGGKPIVSPAAPNETFQIIGDYYGKSIGQLERTAGQPIKLITNQGESGLWIPGDNDPEQLFGQDPQVKADFNNSGLTSWFAYISRNKARQEGVLKEKLFSSLQSRPTYSWYQEQYGTERGRWAGWAWYMFNYEYFLDSLRKPIVSDYTAPEMYYNFHNSGWTGIEYNSGVPWDALTQALNNISGAISLGQKFTYPWVTMGWETPGQPISSPDTFMGMMKTYYTAGAIGSVGGYFVCSGPLWEALNYNKPIGATTPTLIQQLTIQGHAHALFSHLEEYLRKGDLLPGPKLHPYQSYTKVLPAMEFPAEGQTQQLQGRWGPVTVPTARVLARKIIGEDRWLVTAWANVGNDRDVRVKIDNKLGTLTLRARRAGSVYVVKLVNGLLQQTLIDSDGMNPTKFLSP</sequence>
<proteinExistence type="predicted"/>
<name>A0ABR8H1Z3_NOSPU</name>
<protein>
    <submittedName>
        <fullName evidence="1">Uncharacterized protein</fullName>
    </submittedName>
</protein>
<comment type="caution">
    <text evidence="1">The sequence shown here is derived from an EMBL/GenBank/DDBJ whole genome shotgun (WGS) entry which is preliminary data.</text>
</comment>
<evidence type="ECO:0000313" key="2">
    <source>
        <dbReference type="Proteomes" id="UP000606396"/>
    </source>
</evidence>
<gene>
    <name evidence="1" type="ORF">H6G94_00205</name>
</gene>
<keyword evidence="2" id="KW-1185">Reference proteome</keyword>
<dbReference type="Proteomes" id="UP000606396">
    <property type="component" value="Unassembled WGS sequence"/>
</dbReference>
<reference evidence="1 2" key="1">
    <citation type="journal article" date="2020" name="ISME J.">
        <title>Comparative genomics reveals insights into cyanobacterial evolution and habitat adaptation.</title>
        <authorList>
            <person name="Chen M.Y."/>
            <person name="Teng W.K."/>
            <person name="Zhao L."/>
            <person name="Hu C.X."/>
            <person name="Zhou Y.K."/>
            <person name="Han B.P."/>
            <person name="Song L.R."/>
            <person name="Shu W.S."/>
        </authorList>
    </citation>
    <scope>NUCLEOTIDE SEQUENCE [LARGE SCALE GENOMIC DNA]</scope>
    <source>
        <strain evidence="1 2">FACHB-252</strain>
    </source>
</reference>
<evidence type="ECO:0000313" key="1">
    <source>
        <dbReference type="EMBL" id="MBD2609708.1"/>
    </source>
</evidence>
<dbReference type="EMBL" id="JACJTC010000001">
    <property type="protein sequence ID" value="MBD2609708.1"/>
    <property type="molecule type" value="Genomic_DNA"/>
</dbReference>